<dbReference type="Gene3D" id="1.25.40.10">
    <property type="entry name" value="Tetratricopeptide repeat domain"/>
    <property type="match status" value="1"/>
</dbReference>
<dbReference type="Proteomes" id="UP000789508">
    <property type="component" value="Unassembled WGS sequence"/>
</dbReference>
<dbReference type="EMBL" id="CAJVPS010000609">
    <property type="protein sequence ID" value="CAG8497987.1"/>
    <property type="molecule type" value="Genomic_DNA"/>
</dbReference>
<dbReference type="SUPFAM" id="SSF48452">
    <property type="entry name" value="TPR-like"/>
    <property type="match status" value="1"/>
</dbReference>
<dbReference type="OrthoDB" id="1914839at2759"/>
<sequence length="199" mass="22953">FEPDAESRCESYLNRAIEIDENNPEVYQVLASVRLSQQRNEDAKIALENSINLWINAEPDNAIMPTYAARISLVKLLLELSQYNRALTVLEGLQKEDDEMIELWYLYGWSYYCMGEDASNDEEKSSNWEDARDCLNTCKQLSNRFESEDDGIRQHTQELLQTINAFLKPRPLKTNSTHGKESSGFGAREIRCSILLFLD</sequence>
<protein>
    <submittedName>
        <fullName evidence="1">12947_t:CDS:1</fullName>
    </submittedName>
</protein>
<gene>
    <name evidence="1" type="ORF">ALEPTO_LOCUS3336</name>
</gene>
<reference evidence="1" key="1">
    <citation type="submission" date="2021-06" db="EMBL/GenBank/DDBJ databases">
        <authorList>
            <person name="Kallberg Y."/>
            <person name="Tangrot J."/>
            <person name="Rosling A."/>
        </authorList>
    </citation>
    <scope>NUCLEOTIDE SEQUENCE</scope>
    <source>
        <strain evidence="1">FL130A</strain>
    </source>
</reference>
<feature type="non-terminal residue" evidence="1">
    <location>
        <position position="199"/>
    </location>
</feature>
<dbReference type="AlphaFoldDB" id="A0A9N9EZH3"/>
<organism evidence="1 2">
    <name type="scientific">Ambispora leptoticha</name>
    <dbReference type="NCBI Taxonomy" id="144679"/>
    <lineage>
        <taxon>Eukaryota</taxon>
        <taxon>Fungi</taxon>
        <taxon>Fungi incertae sedis</taxon>
        <taxon>Mucoromycota</taxon>
        <taxon>Glomeromycotina</taxon>
        <taxon>Glomeromycetes</taxon>
        <taxon>Archaeosporales</taxon>
        <taxon>Ambisporaceae</taxon>
        <taxon>Ambispora</taxon>
    </lineage>
</organism>
<dbReference type="InterPro" id="IPR011990">
    <property type="entry name" value="TPR-like_helical_dom_sf"/>
</dbReference>
<keyword evidence="2" id="KW-1185">Reference proteome</keyword>
<accession>A0A9N9EZH3</accession>
<proteinExistence type="predicted"/>
<dbReference type="CDD" id="cd24142">
    <property type="entry name" value="ACL4-like"/>
    <property type="match status" value="1"/>
</dbReference>
<comment type="caution">
    <text evidence="1">The sequence shown here is derived from an EMBL/GenBank/DDBJ whole genome shotgun (WGS) entry which is preliminary data.</text>
</comment>
<evidence type="ECO:0000313" key="1">
    <source>
        <dbReference type="EMBL" id="CAG8497987.1"/>
    </source>
</evidence>
<evidence type="ECO:0000313" key="2">
    <source>
        <dbReference type="Proteomes" id="UP000789508"/>
    </source>
</evidence>
<name>A0A9N9EZH3_9GLOM</name>